<feature type="transmembrane region" description="Helical" evidence="2">
    <location>
        <begin position="113"/>
        <end position="135"/>
    </location>
</feature>
<dbReference type="Proteomes" id="UP000199165">
    <property type="component" value="Unassembled WGS sequence"/>
</dbReference>
<keyword evidence="4" id="KW-1185">Reference proteome</keyword>
<feature type="compositionally biased region" description="Low complexity" evidence="1">
    <location>
        <begin position="17"/>
        <end position="30"/>
    </location>
</feature>
<feature type="transmembrane region" description="Helical" evidence="2">
    <location>
        <begin position="41"/>
        <end position="65"/>
    </location>
</feature>
<accession>A0A1I6Z6W8</accession>
<proteinExistence type="predicted"/>
<keyword evidence="2" id="KW-0812">Transmembrane</keyword>
<feature type="region of interest" description="Disordered" evidence="1">
    <location>
        <begin position="180"/>
        <end position="213"/>
    </location>
</feature>
<name>A0A1I6Z6W8_9ACTN</name>
<feature type="region of interest" description="Disordered" evidence="1">
    <location>
        <begin position="1"/>
        <end position="36"/>
    </location>
</feature>
<feature type="compositionally biased region" description="Pro residues" evidence="1">
    <location>
        <begin position="1"/>
        <end position="10"/>
    </location>
</feature>
<dbReference type="STRING" id="995060.SAMN04487904_10424"/>
<sequence>MMSTPQPPHGVPQQPWSGGVPQQQRVQQRSAGPADDTGRPLAIIIAVWAIIAGLGTLISYPINMIRFWMAQSGYSTIPVTIAQESWNFLALLDAAALVVMGALLFARRHKARFFATAVIALTVALYAVDTIYWFIWAPSYADYLYDYFYSWDQVSGHIFYLIPAVLALLPGVFRTLHTEPKRQQPPRQSAPAVPHPAHPGKPQPVNDPARSRQGSGYPAPITLGTATLLVTGLMVLLTLFYSKNEIVWFVDAGVLLVLGTMLLTRTRIVKGVAVAGMAISVIAAYWETFEYGVRVYGWRTPLNVAHNMEAADGIMFYCSILVAMLVFLPSVLHSLRRKPDQRPPRQQYYYGMPSGY</sequence>
<feature type="transmembrane region" description="Helical" evidence="2">
    <location>
        <begin position="246"/>
        <end position="263"/>
    </location>
</feature>
<reference evidence="4" key="1">
    <citation type="submission" date="2016-10" db="EMBL/GenBank/DDBJ databases">
        <authorList>
            <person name="Varghese N."/>
            <person name="Submissions S."/>
        </authorList>
    </citation>
    <scope>NUCLEOTIDE SEQUENCE [LARGE SCALE GENOMIC DNA]</scope>
    <source>
        <strain evidence="4">DSM 45501</strain>
    </source>
</reference>
<protein>
    <submittedName>
        <fullName evidence="3">Uncharacterized protein</fullName>
    </submittedName>
</protein>
<evidence type="ECO:0000313" key="4">
    <source>
        <dbReference type="Proteomes" id="UP000199165"/>
    </source>
</evidence>
<feature type="transmembrane region" description="Helical" evidence="2">
    <location>
        <begin position="314"/>
        <end position="335"/>
    </location>
</feature>
<feature type="compositionally biased region" description="Pro residues" evidence="1">
    <location>
        <begin position="193"/>
        <end position="202"/>
    </location>
</feature>
<feature type="transmembrane region" description="Helical" evidence="2">
    <location>
        <begin position="268"/>
        <end position="286"/>
    </location>
</feature>
<evidence type="ECO:0000313" key="3">
    <source>
        <dbReference type="EMBL" id="SFT58368.1"/>
    </source>
</evidence>
<feature type="transmembrane region" description="Helical" evidence="2">
    <location>
        <begin position="219"/>
        <end position="240"/>
    </location>
</feature>
<organism evidence="3 4">
    <name type="scientific">Actinopolyspora righensis</name>
    <dbReference type="NCBI Taxonomy" id="995060"/>
    <lineage>
        <taxon>Bacteria</taxon>
        <taxon>Bacillati</taxon>
        <taxon>Actinomycetota</taxon>
        <taxon>Actinomycetes</taxon>
        <taxon>Actinopolysporales</taxon>
        <taxon>Actinopolysporaceae</taxon>
        <taxon>Actinopolyspora</taxon>
        <taxon>Actinopolyspora alba group</taxon>
    </lineage>
</organism>
<feature type="transmembrane region" description="Helical" evidence="2">
    <location>
        <begin position="155"/>
        <end position="173"/>
    </location>
</feature>
<gene>
    <name evidence="3" type="ORF">SAMN04487904_10424</name>
</gene>
<feature type="transmembrane region" description="Helical" evidence="2">
    <location>
        <begin position="85"/>
        <end position="106"/>
    </location>
</feature>
<keyword evidence="2" id="KW-1133">Transmembrane helix</keyword>
<keyword evidence="2" id="KW-0472">Membrane</keyword>
<evidence type="ECO:0000256" key="1">
    <source>
        <dbReference type="SAM" id="MobiDB-lite"/>
    </source>
</evidence>
<dbReference type="EMBL" id="FPAT01000004">
    <property type="protein sequence ID" value="SFT58368.1"/>
    <property type="molecule type" value="Genomic_DNA"/>
</dbReference>
<dbReference type="AlphaFoldDB" id="A0A1I6Z6W8"/>
<evidence type="ECO:0000256" key="2">
    <source>
        <dbReference type="SAM" id="Phobius"/>
    </source>
</evidence>